<dbReference type="RefSeq" id="WP_007251533.1">
    <property type="nucleotide sequence ID" value="NZ_CP178532.1"/>
</dbReference>
<organism evidence="1 2">
    <name type="scientific">Pseudomonas cannabina</name>
    <dbReference type="NCBI Taxonomy" id="86840"/>
    <lineage>
        <taxon>Bacteria</taxon>
        <taxon>Pseudomonadati</taxon>
        <taxon>Pseudomonadota</taxon>
        <taxon>Gammaproteobacteria</taxon>
        <taxon>Pseudomonadales</taxon>
        <taxon>Pseudomonadaceae</taxon>
        <taxon>Pseudomonas</taxon>
    </lineage>
</organism>
<dbReference type="SUPFAM" id="SSF141452">
    <property type="entry name" value="Hcp1-like"/>
    <property type="match status" value="1"/>
</dbReference>
<evidence type="ECO:0008006" key="3">
    <source>
        <dbReference type="Google" id="ProtNLM"/>
    </source>
</evidence>
<dbReference type="EMBL" id="RBPJ01000120">
    <property type="protein sequence ID" value="RMN98214.1"/>
    <property type="molecule type" value="Genomic_DNA"/>
</dbReference>
<dbReference type="NCBIfam" id="TIGR03344">
    <property type="entry name" value="VI_effect_Hcp1"/>
    <property type="match status" value="1"/>
</dbReference>
<name>A0A3M3RPJ2_PSECA</name>
<dbReference type="GeneID" id="64464379"/>
<evidence type="ECO:0000313" key="1">
    <source>
        <dbReference type="EMBL" id="RMN98214.1"/>
    </source>
</evidence>
<sequence length="161" mass="17709">MANYSYMTIKGQTQGLISKGCSSEGSLGGKCQTEHLDEIMVLSLTHNMANIGNLNQTTHRPLVITKNVDKASPLLNKALANREPINCKIDFYRTSPAGAQEKFYTIKISGGLIVDLTLDVPHAIFQNDAEPQEHMAILYRDIDWIHHPGDTTGGASWGNEQ</sequence>
<protein>
    <recommendedName>
        <fullName evidence="3">Secreted protein Hcp</fullName>
    </recommendedName>
</protein>
<comment type="caution">
    <text evidence="1">The sequence shown here is derived from an EMBL/GenBank/DDBJ whole genome shotgun (WGS) entry which is preliminary data.</text>
</comment>
<gene>
    <name evidence="1" type="ORF">ALQ51_03121</name>
</gene>
<reference evidence="1 2" key="1">
    <citation type="submission" date="2018-08" db="EMBL/GenBank/DDBJ databases">
        <title>Recombination of ecologically and evolutionarily significant loci maintains genetic cohesion in the Pseudomonas syringae species complex.</title>
        <authorList>
            <person name="Dillon M."/>
            <person name="Thakur S."/>
            <person name="Almeida R.N.D."/>
            <person name="Weir B.S."/>
            <person name="Guttman D.S."/>
        </authorList>
    </citation>
    <scope>NUCLEOTIDE SEQUENCE [LARGE SCALE GENOMIC DNA]</scope>
    <source>
        <strain evidence="1 2">ICMP 15203</strain>
    </source>
</reference>
<dbReference type="Proteomes" id="UP000270524">
    <property type="component" value="Unassembled WGS sequence"/>
</dbReference>
<dbReference type="Gene3D" id="2.30.110.20">
    <property type="entry name" value="Hcp1-like"/>
    <property type="match status" value="1"/>
</dbReference>
<dbReference type="InterPro" id="IPR052947">
    <property type="entry name" value="T6SS_Hcp1_domain"/>
</dbReference>
<accession>A0A3M3RPJ2</accession>
<dbReference type="PANTHER" id="PTHR34319">
    <property type="entry name" value="MAJOR EXPORTED PROTEIN"/>
    <property type="match status" value="1"/>
</dbReference>
<dbReference type="Pfam" id="PF05638">
    <property type="entry name" value="T6SS_HCP"/>
    <property type="match status" value="1"/>
</dbReference>
<dbReference type="AlphaFoldDB" id="A0A3M3RPJ2"/>
<evidence type="ECO:0000313" key="2">
    <source>
        <dbReference type="Proteomes" id="UP000270524"/>
    </source>
</evidence>
<dbReference type="InterPro" id="IPR036624">
    <property type="entry name" value="Hcp1-lik_sf"/>
</dbReference>
<dbReference type="PANTHER" id="PTHR34319:SF7">
    <property type="entry name" value="HNH ENDONUCLEASE DOMAIN-CONTAINING PROTEIN"/>
    <property type="match status" value="1"/>
</dbReference>
<dbReference type="InterPro" id="IPR008514">
    <property type="entry name" value="T6SS_Hcp"/>
</dbReference>
<proteinExistence type="predicted"/>